<comment type="caution">
    <text evidence="3">The sequence shown here is derived from an EMBL/GenBank/DDBJ whole genome shotgun (WGS) entry which is preliminary data.</text>
</comment>
<dbReference type="SUPFAM" id="SSF51905">
    <property type="entry name" value="FAD/NAD(P)-binding domain"/>
    <property type="match status" value="1"/>
</dbReference>
<dbReference type="InterPro" id="IPR023753">
    <property type="entry name" value="FAD/NAD-binding_dom"/>
</dbReference>
<dbReference type="PRINTS" id="PR00368">
    <property type="entry name" value="FADPNR"/>
</dbReference>
<keyword evidence="1" id="KW-0472">Membrane</keyword>
<feature type="transmembrane region" description="Helical" evidence="1">
    <location>
        <begin position="7"/>
        <end position="27"/>
    </location>
</feature>
<evidence type="ECO:0000313" key="3">
    <source>
        <dbReference type="EMBL" id="ORY23111.1"/>
    </source>
</evidence>
<dbReference type="PANTHER" id="PTHR43735">
    <property type="entry name" value="APOPTOSIS-INDUCING FACTOR 1"/>
    <property type="match status" value="1"/>
</dbReference>
<keyword evidence="1" id="KW-1133">Transmembrane helix</keyword>
<gene>
    <name evidence="3" type="ORF">BCR39DRAFT_363446</name>
</gene>
<dbReference type="GO" id="GO:0050660">
    <property type="term" value="F:flavin adenine dinucleotide binding"/>
    <property type="evidence" value="ECO:0007669"/>
    <property type="project" value="TreeGrafter"/>
</dbReference>
<keyword evidence="1" id="KW-0812">Transmembrane</keyword>
<name>A0A1Y2AKP0_9TREE</name>
<dbReference type="GO" id="GO:0004174">
    <property type="term" value="F:electron-transferring-flavoprotein dehydrogenase activity"/>
    <property type="evidence" value="ECO:0007669"/>
    <property type="project" value="TreeGrafter"/>
</dbReference>
<keyword evidence="4" id="KW-1185">Reference proteome</keyword>
<dbReference type="InterPro" id="IPR036188">
    <property type="entry name" value="FAD/NAD-bd_sf"/>
</dbReference>
<feature type="domain" description="FAD/NAD(P)-binding" evidence="2">
    <location>
        <begin position="46"/>
        <end position="340"/>
    </location>
</feature>
<dbReference type="Gene3D" id="3.50.50.100">
    <property type="match status" value="1"/>
</dbReference>
<organism evidence="3 4">
    <name type="scientific">Naematelia encephala</name>
    <dbReference type="NCBI Taxonomy" id="71784"/>
    <lineage>
        <taxon>Eukaryota</taxon>
        <taxon>Fungi</taxon>
        <taxon>Dikarya</taxon>
        <taxon>Basidiomycota</taxon>
        <taxon>Agaricomycotina</taxon>
        <taxon>Tremellomycetes</taxon>
        <taxon>Tremellales</taxon>
        <taxon>Naemateliaceae</taxon>
        <taxon>Naematelia</taxon>
    </lineage>
</organism>
<sequence>MSTSDKVRLYLLYLPAFVRFSISQLVFTFRSRLHAYSYSPTFSPKNVLILGGSFSGVHLATRLANMLPSGHRVLLVEKNSHFHYSFNFPRYSVLAGHEYKAFVPYSGLSGSAPPGALRVIQGTALNVSDGEVTLASGERVPFAYLAIATGSASPPPAKLVGTSKLDSCAELRAMQTRIRLANRIAIIGGGAVGVQLAGDVKSLYPGKRVVLVHSRTQLLPSFKSDRLHKYVLAALEGMGVEVKLAERPALPRTTQVEAGPIDLEFGDRKHETFDLVIPCTGQQPQSTVLSSFSPSVVSPRTGRILVKPTLQVAEAAHPNVFALGDVAETGGPKMARAGMVQAEVVAANIVRMILERRDSKRYVPESSEGALKLSLGTTDYIWFLGGGRRDILVPGKRKDVDMDPKEIWKHLGVDSGDMTK</sequence>
<proteinExistence type="predicted"/>
<evidence type="ECO:0000313" key="4">
    <source>
        <dbReference type="Proteomes" id="UP000193986"/>
    </source>
</evidence>
<accession>A0A1Y2AKP0</accession>
<dbReference type="InParanoid" id="A0A1Y2AKP0"/>
<dbReference type="EMBL" id="MCFC01000083">
    <property type="protein sequence ID" value="ORY23111.1"/>
    <property type="molecule type" value="Genomic_DNA"/>
</dbReference>
<dbReference type="Pfam" id="PF07992">
    <property type="entry name" value="Pyr_redox_2"/>
    <property type="match status" value="1"/>
</dbReference>
<evidence type="ECO:0000256" key="1">
    <source>
        <dbReference type="SAM" id="Phobius"/>
    </source>
</evidence>
<dbReference type="AlphaFoldDB" id="A0A1Y2AKP0"/>
<dbReference type="Proteomes" id="UP000193986">
    <property type="component" value="Unassembled WGS sequence"/>
</dbReference>
<dbReference type="PANTHER" id="PTHR43735:SF5">
    <property type="entry name" value="FAD_NAD(P)-BINDING DOMAIN-CONTAINING PROTEIN"/>
    <property type="match status" value="1"/>
</dbReference>
<evidence type="ECO:0000259" key="2">
    <source>
        <dbReference type="Pfam" id="PF07992"/>
    </source>
</evidence>
<protein>
    <recommendedName>
        <fullName evidence="2">FAD/NAD(P)-binding domain-containing protein</fullName>
    </recommendedName>
</protein>
<dbReference type="GO" id="GO:0005737">
    <property type="term" value="C:cytoplasm"/>
    <property type="evidence" value="ECO:0007669"/>
    <property type="project" value="TreeGrafter"/>
</dbReference>
<reference evidence="3 4" key="1">
    <citation type="submission" date="2016-07" db="EMBL/GenBank/DDBJ databases">
        <title>Pervasive Adenine N6-methylation of Active Genes in Fungi.</title>
        <authorList>
            <consortium name="DOE Joint Genome Institute"/>
            <person name="Mondo S.J."/>
            <person name="Dannebaum R.O."/>
            <person name="Kuo R.C."/>
            <person name="Labutti K."/>
            <person name="Haridas S."/>
            <person name="Kuo A."/>
            <person name="Salamov A."/>
            <person name="Ahrendt S.R."/>
            <person name="Lipzen A."/>
            <person name="Sullivan W."/>
            <person name="Andreopoulos W.B."/>
            <person name="Clum A."/>
            <person name="Lindquist E."/>
            <person name="Daum C."/>
            <person name="Ramamoorthy G.K."/>
            <person name="Gryganskyi A."/>
            <person name="Culley D."/>
            <person name="Magnuson J.K."/>
            <person name="James T.Y."/>
            <person name="O'Malley M.A."/>
            <person name="Stajich J.E."/>
            <person name="Spatafora J.W."/>
            <person name="Visel A."/>
            <person name="Grigoriev I.V."/>
        </authorList>
    </citation>
    <scope>NUCLEOTIDE SEQUENCE [LARGE SCALE GENOMIC DNA]</scope>
    <source>
        <strain evidence="3 4">68-887.2</strain>
    </source>
</reference>
<dbReference type="STRING" id="71784.A0A1Y2AKP0"/>
<dbReference type="OrthoDB" id="202203at2759"/>